<evidence type="ECO:0000256" key="8">
    <source>
        <dbReference type="ARBA" id="ARBA00022723"/>
    </source>
</evidence>
<evidence type="ECO:0000256" key="3">
    <source>
        <dbReference type="ARBA" id="ARBA00004496"/>
    </source>
</evidence>
<evidence type="ECO:0000256" key="6">
    <source>
        <dbReference type="ARBA" id="ARBA00021797"/>
    </source>
</evidence>
<dbReference type="InterPro" id="IPR036869">
    <property type="entry name" value="J_dom_sf"/>
</dbReference>
<dbReference type="InterPro" id="IPR001623">
    <property type="entry name" value="DnaJ_domain"/>
</dbReference>
<evidence type="ECO:0000313" key="15">
    <source>
        <dbReference type="Proteomes" id="UP000224854"/>
    </source>
</evidence>
<comment type="caution">
    <text evidence="14">The sequence shown here is derived from an EMBL/GenBank/DDBJ whole genome shotgun (WGS) entry which is preliminary data.</text>
</comment>
<dbReference type="Gene3D" id="3.10.660.10">
    <property type="entry name" value="DPH Zinc finger"/>
    <property type="match status" value="1"/>
</dbReference>
<evidence type="ECO:0000256" key="1">
    <source>
        <dbReference type="ARBA" id="ARBA00003474"/>
    </source>
</evidence>
<keyword evidence="10" id="KW-0408">Iron</keyword>
<dbReference type="GO" id="GO:0005737">
    <property type="term" value="C:cytoplasm"/>
    <property type="evidence" value="ECO:0007669"/>
    <property type="project" value="UniProtKB-SubCell"/>
</dbReference>
<dbReference type="CDD" id="cd06257">
    <property type="entry name" value="DnaJ"/>
    <property type="match status" value="1"/>
</dbReference>
<dbReference type="Pfam" id="PF05207">
    <property type="entry name" value="Zn_ribbon_CSL"/>
    <property type="match status" value="1"/>
</dbReference>
<dbReference type="InterPro" id="IPR007872">
    <property type="entry name" value="DPH_MB_dom"/>
</dbReference>
<dbReference type="UniPathway" id="UPA00559"/>
<protein>
    <recommendedName>
        <fullName evidence="6">Diphthamide biosynthesis protein 4</fullName>
    </recommendedName>
</protein>
<name>A0A2C5Z2D3_9HYPO</name>
<evidence type="ECO:0000256" key="4">
    <source>
        <dbReference type="ARBA" id="ARBA00005156"/>
    </source>
</evidence>
<accession>A0A2C5Z2D3</accession>
<proteinExistence type="inferred from homology"/>
<evidence type="ECO:0000259" key="13">
    <source>
        <dbReference type="PROSITE" id="PS51074"/>
    </source>
</evidence>
<dbReference type="AlphaFoldDB" id="A0A2C5Z2D3"/>
<dbReference type="InterPro" id="IPR044248">
    <property type="entry name" value="DPH3/4-like"/>
</dbReference>
<comment type="similarity">
    <text evidence="5">Belongs to the DPH4 family.</text>
</comment>
<dbReference type="Proteomes" id="UP000224854">
    <property type="component" value="Unassembled WGS sequence"/>
</dbReference>
<dbReference type="PANTHER" id="PTHR21454:SF46">
    <property type="entry name" value="DIPHTHAMIDE BIOSYNTHESIS PROTEIN 4"/>
    <property type="match status" value="1"/>
</dbReference>
<dbReference type="EMBL" id="NJEU01000475">
    <property type="protein sequence ID" value="PHH73832.1"/>
    <property type="molecule type" value="Genomic_DNA"/>
</dbReference>
<feature type="domain" description="J" evidence="12">
    <location>
        <begin position="17"/>
        <end position="105"/>
    </location>
</feature>
<evidence type="ECO:0000256" key="2">
    <source>
        <dbReference type="ARBA" id="ARBA00004123"/>
    </source>
</evidence>
<comment type="subcellular location">
    <subcellularLocation>
        <location evidence="3">Cytoplasm</location>
    </subcellularLocation>
    <subcellularLocation>
        <location evidence="2">Nucleus</location>
    </subcellularLocation>
</comment>
<comment type="pathway">
    <text evidence="4">Protein modification; peptidyl-diphthamide biosynthesis.</text>
</comment>
<reference evidence="14 15" key="1">
    <citation type="submission" date="2017-06" db="EMBL/GenBank/DDBJ databases">
        <title>Ant-infecting Ophiocordyceps genomes reveal a high diversity of potential behavioral manipulation genes and a possible major role for enterotoxins.</title>
        <authorList>
            <person name="De Bekker C."/>
            <person name="Evans H.C."/>
            <person name="Brachmann A."/>
            <person name="Hughes D.P."/>
        </authorList>
    </citation>
    <scope>NUCLEOTIDE SEQUENCE [LARGE SCALE GENOMIC DNA]</scope>
    <source>
        <strain evidence="14 15">1348a</strain>
    </source>
</reference>
<evidence type="ECO:0000259" key="12">
    <source>
        <dbReference type="PROSITE" id="PS50076"/>
    </source>
</evidence>
<keyword evidence="15" id="KW-1185">Reference proteome</keyword>
<dbReference type="PROSITE" id="PS50076">
    <property type="entry name" value="DNAJ_2"/>
    <property type="match status" value="1"/>
</dbReference>
<dbReference type="PANTHER" id="PTHR21454">
    <property type="entry name" value="DPH3 HOMOLOG-RELATED"/>
    <property type="match status" value="1"/>
</dbReference>
<keyword evidence="11" id="KW-0539">Nucleus</keyword>
<dbReference type="GO" id="GO:0017183">
    <property type="term" value="P:protein histidyl modification to diphthamide"/>
    <property type="evidence" value="ECO:0007669"/>
    <property type="project" value="UniProtKB-UniPathway"/>
</dbReference>
<gene>
    <name evidence="14" type="ORF">CDD82_5250</name>
</gene>
<evidence type="ECO:0000256" key="7">
    <source>
        <dbReference type="ARBA" id="ARBA00022490"/>
    </source>
</evidence>
<evidence type="ECO:0000313" key="14">
    <source>
        <dbReference type="EMBL" id="PHH73832.1"/>
    </source>
</evidence>
<dbReference type="GO" id="GO:0046872">
    <property type="term" value="F:metal ion binding"/>
    <property type="evidence" value="ECO:0007669"/>
    <property type="project" value="UniProtKB-KW"/>
</dbReference>
<comment type="function">
    <text evidence="1">Required for the first step of diphthamide biosynthesis, the transfer of 3-amino-3-carboxypropyl from S-adenosyl-L-methionine to a histidine residue. Diphthamide is a post-translational modification of histidine which occurs in elongation factor 2.</text>
</comment>
<evidence type="ECO:0000256" key="9">
    <source>
        <dbReference type="ARBA" id="ARBA00022833"/>
    </source>
</evidence>
<keyword evidence="8" id="KW-0479">Metal-binding</keyword>
<sequence length="206" mass="22465">MDTSALGHHEAVSSAPNHYQVLGLTPCILSSAKDPLALLKCAYRRALLQNHPDKSTNSTPSCSSFSPPRSTLPSAGFSTYTIDQIGQALAVLSSPSQRATYDASLRHAIRPTCTPFQTGVENVDLDDLPFDSLTSRWYRSCRCGNPRGYSFDEADLFQVADQGLVMVACQDCSLWLRVHFALLHEQDGPSQAQSPSVQPLHLNKTS</sequence>
<evidence type="ECO:0000256" key="11">
    <source>
        <dbReference type="ARBA" id="ARBA00023242"/>
    </source>
</evidence>
<dbReference type="OrthoDB" id="18529at2759"/>
<dbReference type="InterPro" id="IPR036671">
    <property type="entry name" value="DPH_MB_sf"/>
</dbReference>
<dbReference type="GO" id="GO:0005634">
    <property type="term" value="C:nucleus"/>
    <property type="evidence" value="ECO:0007669"/>
    <property type="project" value="UniProtKB-SubCell"/>
</dbReference>
<keyword evidence="9" id="KW-0862">Zinc</keyword>
<dbReference type="Gene3D" id="1.10.287.110">
    <property type="entry name" value="DnaJ domain"/>
    <property type="match status" value="1"/>
</dbReference>
<dbReference type="PROSITE" id="PS51074">
    <property type="entry name" value="DPH_MB"/>
    <property type="match status" value="1"/>
</dbReference>
<dbReference type="SUPFAM" id="SSF46565">
    <property type="entry name" value="Chaperone J-domain"/>
    <property type="match status" value="1"/>
</dbReference>
<dbReference type="SUPFAM" id="SSF144217">
    <property type="entry name" value="CSL zinc finger"/>
    <property type="match status" value="1"/>
</dbReference>
<evidence type="ECO:0000256" key="5">
    <source>
        <dbReference type="ARBA" id="ARBA00006169"/>
    </source>
</evidence>
<evidence type="ECO:0000256" key="10">
    <source>
        <dbReference type="ARBA" id="ARBA00023004"/>
    </source>
</evidence>
<organism evidence="14 15">
    <name type="scientific">Ophiocordyceps australis</name>
    <dbReference type="NCBI Taxonomy" id="1399860"/>
    <lineage>
        <taxon>Eukaryota</taxon>
        <taxon>Fungi</taxon>
        <taxon>Dikarya</taxon>
        <taxon>Ascomycota</taxon>
        <taxon>Pezizomycotina</taxon>
        <taxon>Sordariomycetes</taxon>
        <taxon>Hypocreomycetidae</taxon>
        <taxon>Hypocreales</taxon>
        <taxon>Ophiocordycipitaceae</taxon>
        <taxon>Ophiocordyceps</taxon>
    </lineage>
</organism>
<keyword evidence="7" id="KW-0963">Cytoplasm</keyword>
<feature type="domain" description="DPH-type MB" evidence="13">
    <location>
        <begin position="119"/>
        <end position="181"/>
    </location>
</feature>